<evidence type="ECO:0000313" key="6">
    <source>
        <dbReference type="EMBL" id="CEN62226.1"/>
    </source>
</evidence>
<name>A0A0U5GWB8_ASPCI</name>
<gene>
    <name evidence="6" type="ORF">ASPCAL08864</name>
</gene>
<dbReference type="GO" id="GO:0016020">
    <property type="term" value="C:membrane"/>
    <property type="evidence" value="ECO:0007669"/>
    <property type="project" value="UniProtKB-SubCell"/>
</dbReference>
<evidence type="ECO:0000256" key="3">
    <source>
        <dbReference type="ARBA" id="ARBA00022840"/>
    </source>
</evidence>
<keyword evidence="2" id="KW-0547">Nucleotide-binding</keyword>
<dbReference type="OrthoDB" id="6500128at2759"/>
<proteinExistence type="predicted"/>
<dbReference type="Gene3D" id="3.40.50.300">
    <property type="entry name" value="P-loop containing nucleotide triphosphate hydrolases"/>
    <property type="match status" value="1"/>
</dbReference>
<evidence type="ECO:0000256" key="4">
    <source>
        <dbReference type="SAM" id="MobiDB-lite"/>
    </source>
</evidence>
<keyword evidence="7" id="KW-1185">Reference proteome</keyword>
<sequence length="247" mass="27344">MSLFRMLDLRSGSITIDGIDITRIPREEIRARLNGVSQSSLLLKGSVRFNANPIGTDTISDRAIVDALRTVNLHTKVLEGGGLDADIDGIHLSHGQRQLFCLARAILRPGNILVLDEAMSKYVPNPSPLKLEPSASGSRSEANSSNSVDTRTDELMQRVIREKFSSHTVLTVAHKLESILDYDKVVVLEEGRIIETGVPYDLLSQDGSHFRRLYYAGSNPDSGSGFGLGYSKYEKYESHDDQIEEIR</sequence>
<dbReference type="Proteomes" id="UP000054771">
    <property type="component" value="Unassembled WGS sequence"/>
</dbReference>
<dbReference type="PANTHER" id="PTHR24223:SF269">
    <property type="entry name" value="ABC MULTIDRUG TRANSPORTER (EUROFUNG)-RELATED"/>
    <property type="match status" value="1"/>
</dbReference>
<dbReference type="EMBL" id="CDMC01000007">
    <property type="protein sequence ID" value="CEN62226.1"/>
    <property type="molecule type" value="Genomic_DNA"/>
</dbReference>
<dbReference type="PANTHER" id="PTHR24223">
    <property type="entry name" value="ATP-BINDING CASSETTE SUB-FAMILY C"/>
    <property type="match status" value="1"/>
</dbReference>
<evidence type="ECO:0000259" key="5">
    <source>
        <dbReference type="Pfam" id="PF00005"/>
    </source>
</evidence>
<dbReference type="OMA" id="MVSHYQD"/>
<evidence type="ECO:0000256" key="1">
    <source>
        <dbReference type="ARBA" id="ARBA00004141"/>
    </source>
</evidence>
<feature type="region of interest" description="Disordered" evidence="4">
    <location>
        <begin position="129"/>
        <end position="152"/>
    </location>
</feature>
<dbReference type="GO" id="GO:0016887">
    <property type="term" value="F:ATP hydrolysis activity"/>
    <property type="evidence" value="ECO:0007669"/>
    <property type="project" value="InterPro"/>
</dbReference>
<dbReference type="InterPro" id="IPR027417">
    <property type="entry name" value="P-loop_NTPase"/>
</dbReference>
<dbReference type="SUPFAM" id="SSF52540">
    <property type="entry name" value="P-loop containing nucleoside triphosphate hydrolases"/>
    <property type="match status" value="2"/>
</dbReference>
<dbReference type="AlphaFoldDB" id="A0A0U5GWB8"/>
<evidence type="ECO:0000256" key="2">
    <source>
        <dbReference type="ARBA" id="ARBA00022741"/>
    </source>
</evidence>
<dbReference type="STRING" id="454130.A0A0U5GWB8"/>
<dbReference type="GO" id="GO:0005524">
    <property type="term" value="F:ATP binding"/>
    <property type="evidence" value="ECO:0007669"/>
    <property type="project" value="UniProtKB-KW"/>
</dbReference>
<organism evidence="6 7">
    <name type="scientific">Aspergillus calidoustus</name>
    <dbReference type="NCBI Taxonomy" id="454130"/>
    <lineage>
        <taxon>Eukaryota</taxon>
        <taxon>Fungi</taxon>
        <taxon>Dikarya</taxon>
        <taxon>Ascomycota</taxon>
        <taxon>Pezizomycotina</taxon>
        <taxon>Eurotiomycetes</taxon>
        <taxon>Eurotiomycetidae</taxon>
        <taxon>Eurotiales</taxon>
        <taxon>Aspergillaceae</taxon>
        <taxon>Aspergillus</taxon>
        <taxon>Aspergillus subgen. Nidulantes</taxon>
    </lineage>
</organism>
<reference evidence="7" key="1">
    <citation type="journal article" date="2016" name="Genome Announc.">
        <title>Draft genome sequences of fungus Aspergillus calidoustus.</title>
        <authorList>
            <person name="Horn F."/>
            <person name="Linde J."/>
            <person name="Mattern D.J."/>
            <person name="Walther G."/>
            <person name="Guthke R."/>
            <person name="Scherlach K."/>
            <person name="Martin K."/>
            <person name="Brakhage A.A."/>
            <person name="Petzke L."/>
            <person name="Valiante V."/>
        </authorList>
    </citation>
    <scope>NUCLEOTIDE SEQUENCE [LARGE SCALE GENOMIC DNA]</scope>
    <source>
        <strain evidence="7">SF006504</strain>
    </source>
</reference>
<feature type="compositionally biased region" description="Low complexity" evidence="4">
    <location>
        <begin position="134"/>
        <end position="147"/>
    </location>
</feature>
<evidence type="ECO:0000313" key="7">
    <source>
        <dbReference type="Proteomes" id="UP000054771"/>
    </source>
</evidence>
<dbReference type="Pfam" id="PF00005">
    <property type="entry name" value="ABC_tran"/>
    <property type="match status" value="1"/>
</dbReference>
<accession>A0A0U5GWB8</accession>
<dbReference type="GO" id="GO:0042626">
    <property type="term" value="F:ATPase-coupled transmembrane transporter activity"/>
    <property type="evidence" value="ECO:0007669"/>
    <property type="project" value="TreeGrafter"/>
</dbReference>
<feature type="domain" description="ABC transporter" evidence="5">
    <location>
        <begin position="3"/>
        <end position="119"/>
    </location>
</feature>
<dbReference type="InterPro" id="IPR003439">
    <property type="entry name" value="ABC_transporter-like_ATP-bd"/>
</dbReference>
<comment type="subcellular location">
    <subcellularLocation>
        <location evidence="1">Membrane</location>
        <topology evidence="1">Multi-pass membrane protein</topology>
    </subcellularLocation>
</comment>
<dbReference type="PROSITE" id="PS00211">
    <property type="entry name" value="ABC_TRANSPORTER_1"/>
    <property type="match status" value="1"/>
</dbReference>
<dbReference type="InterPro" id="IPR017871">
    <property type="entry name" value="ABC_transporter-like_CS"/>
</dbReference>
<protein>
    <recommendedName>
        <fullName evidence="5">ABC transporter domain-containing protein</fullName>
    </recommendedName>
</protein>
<keyword evidence="3" id="KW-0067">ATP-binding</keyword>
<dbReference type="InterPro" id="IPR050173">
    <property type="entry name" value="ABC_transporter_C-like"/>
</dbReference>